<sequence length="64" mass="7245">RAFDDVTRYKKAESVSRKLMNLQSTYTRLKTSIDKAERIIANAQGELSDAKKAKDSGRAEKARQ</sequence>
<gene>
    <name evidence="2" type="ORF">S12H4_62882</name>
</gene>
<protein>
    <submittedName>
        <fullName evidence="2">Uncharacterized protein</fullName>
    </submittedName>
</protein>
<feature type="non-terminal residue" evidence="2">
    <location>
        <position position="64"/>
    </location>
</feature>
<evidence type="ECO:0000313" key="2">
    <source>
        <dbReference type="EMBL" id="GAJ22250.1"/>
    </source>
</evidence>
<organism evidence="2">
    <name type="scientific">marine sediment metagenome</name>
    <dbReference type="NCBI Taxonomy" id="412755"/>
    <lineage>
        <taxon>unclassified sequences</taxon>
        <taxon>metagenomes</taxon>
        <taxon>ecological metagenomes</taxon>
    </lineage>
</organism>
<name>X1W1N2_9ZZZZ</name>
<reference evidence="2" key="1">
    <citation type="journal article" date="2014" name="Front. Microbiol.">
        <title>High frequency of phylogenetically diverse reductive dehalogenase-homologous genes in deep subseafloor sedimentary metagenomes.</title>
        <authorList>
            <person name="Kawai M."/>
            <person name="Futagami T."/>
            <person name="Toyoda A."/>
            <person name="Takaki Y."/>
            <person name="Nishi S."/>
            <person name="Hori S."/>
            <person name="Arai W."/>
            <person name="Tsubouchi T."/>
            <person name="Morono Y."/>
            <person name="Uchiyama I."/>
            <person name="Ito T."/>
            <person name="Fujiyama A."/>
            <person name="Inagaki F."/>
            <person name="Takami H."/>
        </authorList>
    </citation>
    <scope>NUCLEOTIDE SEQUENCE</scope>
    <source>
        <strain evidence="2">Expedition CK06-06</strain>
    </source>
</reference>
<dbReference type="EMBL" id="BARW01042425">
    <property type="protein sequence ID" value="GAJ22250.1"/>
    <property type="molecule type" value="Genomic_DNA"/>
</dbReference>
<proteinExistence type="predicted"/>
<feature type="region of interest" description="Disordered" evidence="1">
    <location>
        <begin position="44"/>
        <end position="64"/>
    </location>
</feature>
<evidence type="ECO:0000256" key="1">
    <source>
        <dbReference type="SAM" id="MobiDB-lite"/>
    </source>
</evidence>
<comment type="caution">
    <text evidence="2">The sequence shown here is derived from an EMBL/GenBank/DDBJ whole genome shotgun (WGS) entry which is preliminary data.</text>
</comment>
<feature type="compositionally biased region" description="Basic and acidic residues" evidence="1">
    <location>
        <begin position="48"/>
        <end position="64"/>
    </location>
</feature>
<dbReference type="AlphaFoldDB" id="X1W1N2"/>
<accession>X1W1N2</accession>
<feature type="non-terminal residue" evidence="2">
    <location>
        <position position="1"/>
    </location>
</feature>